<evidence type="ECO:0000256" key="1">
    <source>
        <dbReference type="SAM" id="MobiDB-lite"/>
    </source>
</evidence>
<feature type="transmembrane region" description="Helical" evidence="2">
    <location>
        <begin position="12"/>
        <end position="32"/>
    </location>
</feature>
<dbReference type="Proteomes" id="UP000006671">
    <property type="component" value="Unassembled WGS sequence"/>
</dbReference>
<name>D2VX31_NAEGR</name>
<keyword evidence="2" id="KW-1133">Transmembrane helix</keyword>
<keyword evidence="2" id="KW-0812">Transmembrane</keyword>
<dbReference type="RefSeq" id="XP_002671294.1">
    <property type="nucleotide sequence ID" value="XM_002671248.1"/>
</dbReference>
<dbReference type="VEuPathDB" id="AmoebaDB:NAEGRDRAFT_81547"/>
<evidence type="ECO:0000313" key="3">
    <source>
        <dbReference type="EMBL" id="EFC38550.1"/>
    </source>
</evidence>
<dbReference type="EMBL" id="GG738906">
    <property type="protein sequence ID" value="EFC38550.1"/>
    <property type="molecule type" value="Genomic_DNA"/>
</dbReference>
<sequence length="135" mass="14678">MSQFEIKIGLTLLSSLAFIVKIILICVTVVCMKNFGKGLAETFRNTQSLVLQKSTIQPTSAPYYSDTISVTSNALFAVTSSGDIVINDGRKQMVSVSLTRSISDDSGFLGSSSHNYSSGDEEEIIPINRPKQSKY</sequence>
<accession>D2VX31</accession>
<reference evidence="3 4" key="1">
    <citation type="journal article" date="2010" name="Cell">
        <title>The genome of Naegleria gruberi illuminates early eukaryotic versatility.</title>
        <authorList>
            <person name="Fritz-Laylin L.K."/>
            <person name="Prochnik S.E."/>
            <person name="Ginger M.L."/>
            <person name="Dacks J.B."/>
            <person name="Carpenter M.L."/>
            <person name="Field M.C."/>
            <person name="Kuo A."/>
            <person name="Paredez A."/>
            <person name="Chapman J."/>
            <person name="Pham J."/>
            <person name="Shu S."/>
            <person name="Neupane R."/>
            <person name="Cipriano M."/>
            <person name="Mancuso J."/>
            <person name="Tu H."/>
            <person name="Salamov A."/>
            <person name="Lindquist E."/>
            <person name="Shapiro H."/>
            <person name="Lucas S."/>
            <person name="Grigoriev I.V."/>
            <person name="Cande W.Z."/>
            <person name="Fulton C."/>
            <person name="Rokhsar D.S."/>
            <person name="Dawson S.C."/>
        </authorList>
    </citation>
    <scope>NUCLEOTIDE SEQUENCE [LARGE SCALE GENOMIC DNA]</scope>
    <source>
        <strain evidence="3 4">NEG-M</strain>
    </source>
</reference>
<dbReference type="GeneID" id="8858058"/>
<dbReference type="KEGG" id="ngr:NAEGRDRAFT_81547"/>
<keyword evidence="2" id="KW-0472">Membrane</keyword>
<gene>
    <name evidence="3" type="ORF">NAEGRDRAFT_81547</name>
</gene>
<keyword evidence="4" id="KW-1185">Reference proteome</keyword>
<proteinExistence type="predicted"/>
<organism evidence="4">
    <name type="scientific">Naegleria gruberi</name>
    <name type="common">Amoeba</name>
    <dbReference type="NCBI Taxonomy" id="5762"/>
    <lineage>
        <taxon>Eukaryota</taxon>
        <taxon>Discoba</taxon>
        <taxon>Heterolobosea</taxon>
        <taxon>Tetramitia</taxon>
        <taxon>Eutetramitia</taxon>
        <taxon>Vahlkampfiidae</taxon>
        <taxon>Naegleria</taxon>
    </lineage>
</organism>
<feature type="compositionally biased region" description="Polar residues" evidence="1">
    <location>
        <begin position="109"/>
        <end position="118"/>
    </location>
</feature>
<evidence type="ECO:0000313" key="4">
    <source>
        <dbReference type="Proteomes" id="UP000006671"/>
    </source>
</evidence>
<protein>
    <submittedName>
        <fullName evidence="3">Predicted protein</fullName>
    </submittedName>
</protein>
<evidence type="ECO:0000256" key="2">
    <source>
        <dbReference type="SAM" id="Phobius"/>
    </source>
</evidence>
<dbReference type="InParanoid" id="D2VX31"/>
<dbReference type="AlphaFoldDB" id="D2VX31"/>
<feature type="region of interest" description="Disordered" evidence="1">
    <location>
        <begin position="102"/>
        <end position="135"/>
    </location>
</feature>